<dbReference type="GO" id="GO:0003677">
    <property type="term" value="F:DNA binding"/>
    <property type="evidence" value="ECO:0007669"/>
    <property type="project" value="UniProtKB-KW"/>
</dbReference>
<organism evidence="4 5">
    <name type="scientific">Streptococcus cristatus</name>
    <dbReference type="NCBI Taxonomy" id="45634"/>
    <lineage>
        <taxon>Bacteria</taxon>
        <taxon>Bacillati</taxon>
        <taxon>Bacillota</taxon>
        <taxon>Bacilli</taxon>
        <taxon>Lactobacillales</taxon>
        <taxon>Streptococcaceae</taxon>
        <taxon>Streptococcus</taxon>
    </lineage>
</organism>
<dbReference type="Proteomes" id="UP000070377">
    <property type="component" value="Unassembled WGS sequence"/>
</dbReference>
<dbReference type="Pfam" id="PF06114">
    <property type="entry name" value="Peptidase_M78"/>
    <property type="match status" value="1"/>
</dbReference>
<comment type="caution">
    <text evidence="4">The sequence shown here is derived from an EMBL/GenBank/DDBJ whole genome shotgun (WGS) entry which is preliminary data.</text>
</comment>
<evidence type="ECO:0000313" key="4">
    <source>
        <dbReference type="EMBL" id="KXT68598.1"/>
    </source>
</evidence>
<dbReference type="InterPro" id="IPR010982">
    <property type="entry name" value="Lambda_DNA-bd_dom_sf"/>
</dbReference>
<dbReference type="RefSeq" id="WP_061423366.1">
    <property type="nucleotide sequence ID" value="NZ_KQ969063.1"/>
</dbReference>
<dbReference type="Gene3D" id="1.10.260.40">
    <property type="entry name" value="lambda repressor-like DNA-binding domains"/>
    <property type="match status" value="1"/>
</dbReference>
<dbReference type="CDD" id="cd00093">
    <property type="entry name" value="HTH_XRE"/>
    <property type="match status" value="1"/>
</dbReference>
<dbReference type="InterPro" id="IPR013430">
    <property type="entry name" value="Toxin_antidote_HigA"/>
</dbReference>
<dbReference type="Pfam" id="PF01381">
    <property type="entry name" value="HTH_3"/>
    <property type="match status" value="1"/>
</dbReference>
<keyword evidence="2" id="KW-0238">DNA-binding</keyword>
<evidence type="ECO:0000256" key="2">
    <source>
        <dbReference type="ARBA" id="ARBA00023125"/>
    </source>
</evidence>
<dbReference type="PANTHER" id="PTHR36924:SF1">
    <property type="entry name" value="ANTITOXIN HIGA-1"/>
    <property type="match status" value="1"/>
</dbReference>
<gene>
    <name evidence="4" type="ORF">SCRDD08_01803</name>
</gene>
<sequence length="361" mass="41479">MSNKIVEYKDLIAFHPGQYVEELIEDYNVTQKEFAERLGVSAKTVSKLVNAEESISKETAHKLAKLSGVSMQTWLNLQNAYDVKVAEIVEQKELEEGSEKEICEMIDFKYFKEEGYVPDKRYSLNEKIIELRKILGVASLENLTSFNHLVSYRNTREFTTKSIVNSNIMLELASKKARDKTTIKLNRRKLERSLPALRKLTRQNPEVFPQCLYDILLDCGVVLVGLPALPNANLNGATKKFSNGSALLLLTDRNKASDIFWFSLFHEIGHILENDFSSDDGNSESYRRSEEEADQFAKDLLINPEDYQTFVEKGNFDKSDILQFAEEINIHPSIVLGRLQNEGILSFDRFRELKENYYFVS</sequence>
<feature type="domain" description="HTH cro/C1-type" evidence="3">
    <location>
        <begin position="20"/>
        <end position="74"/>
    </location>
</feature>
<accession>A0A139MXT8</accession>
<comment type="similarity">
    <text evidence="1">Belongs to the short-chain fatty acyl-CoA assimilation regulator (ScfR) family.</text>
</comment>
<dbReference type="NCBIfam" id="TIGR02607">
    <property type="entry name" value="antidote_HigA"/>
    <property type="match status" value="1"/>
</dbReference>
<dbReference type="SUPFAM" id="SSF47413">
    <property type="entry name" value="lambda repressor-like DNA-binding domains"/>
    <property type="match status" value="1"/>
</dbReference>
<dbReference type="PATRIC" id="fig|45634.12.peg.1882"/>
<reference evidence="4 5" key="1">
    <citation type="submission" date="2016-01" db="EMBL/GenBank/DDBJ databases">
        <title>Highly variable Streptococcus oralis are common among viridans streptococci isolated from primates.</title>
        <authorList>
            <person name="Denapaite D."/>
            <person name="Rieger M."/>
            <person name="Koendgen S."/>
            <person name="Brueckner R."/>
            <person name="Ochigava I."/>
            <person name="Kappeler P."/>
            <person name="Maetz-Rensing K."/>
            <person name="Leendertz F."/>
            <person name="Hakenbeck R."/>
        </authorList>
    </citation>
    <scope>NUCLEOTIDE SEQUENCE [LARGE SCALE GENOMIC DNA]</scope>
    <source>
        <strain evidence="4 5">DD08</strain>
    </source>
</reference>
<evidence type="ECO:0000259" key="3">
    <source>
        <dbReference type="PROSITE" id="PS50943"/>
    </source>
</evidence>
<dbReference type="SMART" id="SM00530">
    <property type="entry name" value="HTH_XRE"/>
    <property type="match status" value="1"/>
</dbReference>
<dbReference type="AlphaFoldDB" id="A0A139MXT8"/>
<name>A0A139MXT8_STRCR</name>
<dbReference type="InterPro" id="IPR001387">
    <property type="entry name" value="Cro/C1-type_HTH"/>
</dbReference>
<evidence type="ECO:0000313" key="5">
    <source>
        <dbReference type="Proteomes" id="UP000070377"/>
    </source>
</evidence>
<dbReference type="InterPro" id="IPR010359">
    <property type="entry name" value="IrrE_HExxH"/>
</dbReference>
<dbReference type="PROSITE" id="PS50943">
    <property type="entry name" value="HTH_CROC1"/>
    <property type="match status" value="1"/>
</dbReference>
<evidence type="ECO:0000256" key="1">
    <source>
        <dbReference type="ARBA" id="ARBA00007227"/>
    </source>
</evidence>
<dbReference type="STRING" id="45634.SCRDD08_01803"/>
<dbReference type="PANTHER" id="PTHR36924">
    <property type="entry name" value="ANTITOXIN HIGA-1"/>
    <property type="match status" value="1"/>
</dbReference>
<dbReference type="EMBL" id="LQRD01000069">
    <property type="protein sequence ID" value="KXT68598.1"/>
    <property type="molecule type" value="Genomic_DNA"/>
</dbReference>
<proteinExistence type="inferred from homology"/>
<protein>
    <submittedName>
        <fullName evidence="4">Helix-turn-helix domain protein</fullName>
    </submittedName>
</protein>